<dbReference type="Proteomes" id="UP000199041">
    <property type="component" value="Unassembled WGS sequence"/>
</dbReference>
<dbReference type="OrthoDB" id="1011748at2"/>
<evidence type="ECO:0000313" key="3">
    <source>
        <dbReference type="EMBL" id="SEA57046.1"/>
    </source>
</evidence>
<keyword evidence="4" id="KW-1185">Reference proteome</keyword>
<dbReference type="Pfam" id="PF13568">
    <property type="entry name" value="OMP_b-brl_2"/>
    <property type="match status" value="1"/>
</dbReference>
<dbReference type="SUPFAM" id="SSF56925">
    <property type="entry name" value="OMPA-like"/>
    <property type="match status" value="1"/>
</dbReference>
<name>A0A1H4C9L0_9BACT</name>
<reference evidence="3 4" key="1">
    <citation type="submission" date="2016-10" db="EMBL/GenBank/DDBJ databases">
        <authorList>
            <person name="de Groot N.N."/>
        </authorList>
    </citation>
    <scope>NUCLEOTIDE SEQUENCE [LARGE SCALE GENOMIC DNA]</scope>
    <source>
        <strain evidence="3 4">Vu-144</strain>
    </source>
</reference>
<sequence>MKRLLLTALLATLLSAGYAQPAKISYGLHAGLNMSNLHSENSGIVSKYTIKPGLNAGIEVWIPLCSHFSLQPGLDYAQMGARYQAGETPRLSYKENYLALPLLVNYQVAKSGLAVYLGPQVAYLLNASSENKEGTTLSVAGYATKYDFSGIVGCGYYLQNGLGLSARYQKGLINVAQKAYLGSDGSVKNNGFSILLGYRF</sequence>
<dbReference type="AlphaFoldDB" id="A0A1H4C9L0"/>
<dbReference type="InterPro" id="IPR011250">
    <property type="entry name" value="OMP/PagP_B-barrel"/>
</dbReference>
<organism evidence="3 4">
    <name type="scientific">Arachidicoccus rhizosphaerae</name>
    <dbReference type="NCBI Taxonomy" id="551991"/>
    <lineage>
        <taxon>Bacteria</taxon>
        <taxon>Pseudomonadati</taxon>
        <taxon>Bacteroidota</taxon>
        <taxon>Chitinophagia</taxon>
        <taxon>Chitinophagales</taxon>
        <taxon>Chitinophagaceae</taxon>
        <taxon>Arachidicoccus</taxon>
    </lineage>
</organism>
<keyword evidence="1" id="KW-0732">Signal</keyword>
<feature type="domain" description="Outer membrane protein beta-barrel" evidence="2">
    <location>
        <begin position="19"/>
        <end position="176"/>
    </location>
</feature>
<dbReference type="STRING" id="551991.SAMN05192529_12922"/>
<evidence type="ECO:0000259" key="2">
    <source>
        <dbReference type="Pfam" id="PF13568"/>
    </source>
</evidence>
<dbReference type="InterPro" id="IPR025665">
    <property type="entry name" value="Beta-barrel_OMP_2"/>
</dbReference>
<feature type="signal peptide" evidence="1">
    <location>
        <begin position="1"/>
        <end position="19"/>
    </location>
</feature>
<dbReference type="RefSeq" id="WP_091400884.1">
    <property type="nucleotide sequence ID" value="NZ_FNQY01000029.1"/>
</dbReference>
<protein>
    <submittedName>
        <fullName evidence="3">Outer membrane protein beta-barrel domain-containing protein</fullName>
    </submittedName>
</protein>
<dbReference type="Gene3D" id="2.40.160.20">
    <property type="match status" value="1"/>
</dbReference>
<gene>
    <name evidence="3" type="ORF">SAMN05192529_12922</name>
</gene>
<feature type="chain" id="PRO_5011771113" evidence="1">
    <location>
        <begin position="20"/>
        <end position="200"/>
    </location>
</feature>
<proteinExistence type="predicted"/>
<dbReference type="EMBL" id="FNQY01000029">
    <property type="protein sequence ID" value="SEA57046.1"/>
    <property type="molecule type" value="Genomic_DNA"/>
</dbReference>
<evidence type="ECO:0000313" key="4">
    <source>
        <dbReference type="Proteomes" id="UP000199041"/>
    </source>
</evidence>
<evidence type="ECO:0000256" key="1">
    <source>
        <dbReference type="SAM" id="SignalP"/>
    </source>
</evidence>
<accession>A0A1H4C9L0</accession>